<evidence type="ECO:0000313" key="3">
    <source>
        <dbReference type="Proteomes" id="UP001152798"/>
    </source>
</evidence>
<organism evidence="2 3">
    <name type="scientific">Nezara viridula</name>
    <name type="common">Southern green stink bug</name>
    <name type="synonym">Cimex viridulus</name>
    <dbReference type="NCBI Taxonomy" id="85310"/>
    <lineage>
        <taxon>Eukaryota</taxon>
        <taxon>Metazoa</taxon>
        <taxon>Ecdysozoa</taxon>
        <taxon>Arthropoda</taxon>
        <taxon>Hexapoda</taxon>
        <taxon>Insecta</taxon>
        <taxon>Pterygota</taxon>
        <taxon>Neoptera</taxon>
        <taxon>Paraneoptera</taxon>
        <taxon>Hemiptera</taxon>
        <taxon>Heteroptera</taxon>
        <taxon>Panheteroptera</taxon>
        <taxon>Pentatomomorpha</taxon>
        <taxon>Pentatomoidea</taxon>
        <taxon>Pentatomidae</taxon>
        <taxon>Pentatominae</taxon>
        <taxon>Nezara</taxon>
    </lineage>
</organism>
<accession>A0A9P0E5A2</accession>
<gene>
    <name evidence="2" type="ORF">NEZAVI_LOCUS1605</name>
</gene>
<keyword evidence="3" id="KW-1185">Reference proteome</keyword>
<sequence>MTWNHILSYLRTTWPGHCHLRFLICNVVSLRTVLSSTADNLTWSYLLSFIMFRSTYCSQLIIFAIFPCLTALGNKRARSNGNKWPSGSRPGSSECFLSPNQHIVC</sequence>
<proteinExistence type="predicted"/>
<dbReference type="EMBL" id="OV725077">
    <property type="protein sequence ID" value="CAH1390393.1"/>
    <property type="molecule type" value="Genomic_DNA"/>
</dbReference>
<reference evidence="2" key="1">
    <citation type="submission" date="2022-01" db="EMBL/GenBank/DDBJ databases">
        <authorList>
            <person name="King R."/>
        </authorList>
    </citation>
    <scope>NUCLEOTIDE SEQUENCE</scope>
</reference>
<evidence type="ECO:0000313" key="2">
    <source>
        <dbReference type="EMBL" id="CAH1390393.1"/>
    </source>
</evidence>
<keyword evidence="1" id="KW-1133">Transmembrane helix</keyword>
<feature type="transmembrane region" description="Helical" evidence="1">
    <location>
        <begin position="43"/>
        <end position="69"/>
    </location>
</feature>
<keyword evidence="1" id="KW-0472">Membrane</keyword>
<dbReference type="Proteomes" id="UP001152798">
    <property type="component" value="Chromosome 1"/>
</dbReference>
<keyword evidence="1" id="KW-0812">Transmembrane</keyword>
<name>A0A9P0E5A2_NEZVI</name>
<evidence type="ECO:0000256" key="1">
    <source>
        <dbReference type="SAM" id="Phobius"/>
    </source>
</evidence>
<dbReference type="AlphaFoldDB" id="A0A9P0E5A2"/>
<protein>
    <submittedName>
        <fullName evidence="2">Uncharacterized protein</fullName>
    </submittedName>
</protein>